<evidence type="ECO:0000256" key="11">
    <source>
        <dbReference type="SAM" id="Phobius"/>
    </source>
</evidence>
<keyword evidence="7" id="KW-0862">Zinc</keyword>
<feature type="domain" description="Peptidase M50" evidence="12">
    <location>
        <begin position="9"/>
        <end position="325"/>
    </location>
</feature>
<dbReference type="GO" id="GO:0006508">
    <property type="term" value="P:proteolysis"/>
    <property type="evidence" value="ECO:0007669"/>
    <property type="project" value="UniProtKB-KW"/>
</dbReference>
<dbReference type="EMBL" id="PEVH01000052">
    <property type="protein sequence ID" value="PIU99075.1"/>
    <property type="molecule type" value="Genomic_DNA"/>
</dbReference>
<gene>
    <name evidence="13" type="ORF">COS59_01670</name>
</gene>
<dbReference type="Pfam" id="PF02163">
    <property type="entry name" value="Peptidase_M50"/>
    <property type="match status" value="1"/>
</dbReference>
<keyword evidence="5 11" id="KW-0812">Transmembrane</keyword>
<comment type="similarity">
    <text evidence="3">Belongs to the peptidase M50B family.</text>
</comment>
<name>A0A2M7B7J8_9BACT</name>
<dbReference type="AlphaFoldDB" id="A0A2M7B7J8"/>
<dbReference type="GO" id="GO:0004222">
    <property type="term" value="F:metalloendopeptidase activity"/>
    <property type="evidence" value="ECO:0007669"/>
    <property type="project" value="InterPro"/>
</dbReference>
<organism evidence="13 14">
    <name type="scientific">Candidatus Wolfebacteria bacterium CG03_land_8_20_14_0_80_36_15</name>
    <dbReference type="NCBI Taxonomy" id="1975067"/>
    <lineage>
        <taxon>Bacteria</taxon>
        <taxon>Candidatus Wolfeibacteriota</taxon>
    </lineage>
</organism>
<evidence type="ECO:0000256" key="8">
    <source>
        <dbReference type="ARBA" id="ARBA00022989"/>
    </source>
</evidence>
<protein>
    <recommendedName>
        <fullName evidence="12">Peptidase M50 domain-containing protein</fullName>
    </recommendedName>
</protein>
<evidence type="ECO:0000256" key="9">
    <source>
        <dbReference type="ARBA" id="ARBA00023049"/>
    </source>
</evidence>
<sequence>MSFVIVIAIIVGLSIVLAVHEFGHFLMAKIFGIEVEEFGLGFPPRLIGKKFKGTIYSLNAIPFGAMVKISPGSPEDKDSFNGKPLRIRILVMLGGIFFNLVLGWLIISSIFMVGSPAGGIFITDVSVNSPAALTGLRINDKILGFSEIKDFQKFTSAHGGEKINLEIQRGKEKLNFEVIPRTSPPEGEGPLGIALAKAEPIKKQGFFLSLFSGLKTTGTIFCQIFAFIFYLIKSAFLGKNVLSYLSGPVGAVKIGSQFAYLGFAFVLRIFALISINLAAFNIFPFPALDGGRLWFFLIEKIKKSPVSQKTQNIVDSLGFSLLMVLSIIILIKDITTLF</sequence>
<evidence type="ECO:0000313" key="13">
    <source>
        <dbReference type="EMBL" id="PIU99075.1"/>
    </source>
</evidence>
<dbReference type="SUPFAM" id="SSF50156">
    <property type="entry name" value="PDZ domain-like"/>
    <property type="match status" value="1"/>
</dbReference>
<dbReference type="CDD" id="cd06163">
    <property type="entry name" value="S2P-M50_PDZ_RseP-like"/>
    <property type="match status" value="1"/>
</dbReference>
<comment type="cofactor">
    <cofactor evidence="1">
        <name>Zn(2+)</name>
        <dbReference type="ChEBI" id="CHEBI:29105"/>
    </cofactor>
</comment>
<feature type="transmembrane region" description="Helical" evidence="11">
    <location>
        <begin position="312"/>
        <end position="331"/>
    </location>
</feature>
<evidence type="ECO:0000256" key="5">
    <source>
        <dbReference type="ARBA" id="ARBA00022692"/>
    </source>
</evidence>
<evidence type="ECO:0000256" key="4">
    <source>
        <dbReference type="ARBA" id="ARBA00022670"/>
    </source>
</evidence>
<evidence type="ECO:0000259" key="12">
    <source>
        <dbReference type="Pfam" id="PF02163"/>
    </source>
</evidence>
<evidence type="ECO:0000256" key="1">
    <source>
        <dbReference type="ARBA" id="ARBA00001947"/>
    </source>
</evidence>
<dbReference type="InterPro" id="IPR008915">
    <property type="entry name" value="Peptidase_M50"/>
</dbReference>
<keyword evidence="10 11" id="KW-0472">Membrane</keyword>
<comment type="caution">
    <text evidence="13">The sequence shown here is derived from an EMBL/GenBank/DDBJ whole genome shotgun (WGS) entry which is preliminary data.</text>
</comment>
<comment type="subcellular location">
    <subcellularLocation>
        <location evidence="2">Membrane</location>
        <topology evidence="2">Multi-pass membrane protein</topology>
    </subcellularLocation>
</comment>
<dbReference type="GO" id="GO:0016020">
    <property type="term" value="C:membrane"/>
    <property type="evidence" value="ECO:0007669"/>
    <property type="project" value="UniProtKB-SubCell"/>
</dbReference>
<proteinExistence type="inferred from homology"/>
<dbReference type="InterPro" id="IPR036034">
    <property type="entry name" value="PDZ_sf"/>
</dbReference>
<dbReference type="PANTHER" id="PTHR42837:SF2">
    <property type="entry name" value="MEMBRANE METALLOPROTEASE ARASP2, CHLOROPLASTIC-RELATED"/>
    <property type="match status" value="1"/>
</dbReference>
<keyword evidence="8 11" id="KW-1133">Transmembrane helix</keyword>
<keyword evidence="6" id="KW-0378">Hydrolase</keyword>
<evidence type="ECO:0000256" key="7">
    <source>
        <dbReference type="ARBA" id="ARBA00022833"/>
    </source>
</evidence>
<evidence type="ECO:0000256" key="2">
    <source>
        <dbReference type="ARBA" id="ARBA00004141"/>
    </source>
</evidence>
<dbReference type="Proteomes" id="UP000230131">
    <property type="component" value="Unassembled WGS sequence"/>
</dbReference>
<accession>A0A2M7B7J8</accession>
<evidence type="ECO:0000256" key="10">
    <source>
        <dbReference type="ARBA" id="ARBA00023136"/>
    </source>
</evidence>
<keyword evidence="4" id="KW-0645">Protease</keyword>
<feature type="transmembrane region" description="Helical" evidence="11">
    <location>
        <begin position="206"/>
        <end position="232"/>
    </location>
</feature>
<feature type="transmembrane region" description="Helical" evidence="11">
    <location>
        <begin position="87"/>
        <end position="107"/>
    </location>
</feature>
<evidence type="ECO:0000256" key="3">
    <source>
        <dbReference type="ARBA" id="ARBA00007931"/>
    </source>
</evidence>
<reference evidence="14" key="1">
    <citation type="submission" date="2017-09" db="EMBL/GenBank/DDBJ databases">
        <title>Depth-based differentiation of microbial function through sediment-hosted aquifers and enrichment of novel symbionts in the deep terrestrial subsurface.</title>
        <authorList>
            <person name="Probst A.J."/>
            <person name="Ladd B."/>
            <person name="Jarett J.K."/>
            <person name="Geller-Mcgrath D.E."/>
            <person name="Sieber C.M.K."/>
            <person name="Emerson J.B."/>
            <person name="Anantharaman K."/>
            <person name="Thomas B.C."/>
            <person name="Malmstrom R."/>
            <person name="Stieglmeier M."/>
            <person name="Klingl A."/>
            <person name="Woyke T."/>
            <person name="Ryan C.M."/>
            <person name="Banfield J.F."/>
        </authorList>
    </citation>
    <scope>NUCLEOTIDE SEQUENCE [LARGE SCALE GENOMIC DNA]</scope>
</reference>
<dbReference type="PANTHER" id="PTHR42837">
    <property type="entry name" value="REGULATOR OF SIGMA-E PROTEASE RSEP"/>
    <property type="match status" value="1"/>
</dbReference>
<feature type="transmembrane region" description="Helical" evidence="11">
    <location>
        <begin position="258"/>
        <end position="283"/>
    </location>
</feature>
<keyword evidence="9" id="KW-0482">Metalloprotease</keyword>
<dbReference type="InterPro" id="IPR004387">
    <property type="entry name" value="Pept_M50_Zn"/>
</dbReference>
<evidence type="ECO:0000256" key="6">
    <source>
        <dbReference type="ARBA" id="ARBA00022801"/>
    </source>
</evidence>
<evidence type="ECO:0000313" key="14">
    <source>
        <dbReference type="Proteomes" id="UP000230131"/>
    </source>
</evidence>
<dbReference type="Gene3D" id="2.30.42.10">
    <property type="match status" value="1"/>
</dbReference>